<feature type="binding site" evidence="4">
    <location>
        <position position="66"/>
    </location>
    <ligand>
        <name>ATP</name>
        <dbReference type="ChEBI" id="CHEBI:30616"/>
    </ligand>
</feature>
<dbReference type="InterPro" id="IPR050235">
    <property type="entry name" value="CK1_Ser-Thr_kinase"/>
</dbReference>
<evidence type="ECO:0000313" key="7">
    <source>
        <dbReference type="EMBL" id="KAG2108219.1"/>
    </source>
</evidence>
<comment type="caution">
    <text evidence="7">The sequence shown here is derived from an EMBL/GenBank/DDBJ whole genome shotgun (WGS) entry which is preliminary data.</text>
</comment>
<sequence length="336" mass="37282">MWEQRLELASSQLKGVAWRTHFSNFPLPIVLTIQLDSLLGEVLGSGSYAVVYSARNIINDDNVALKLETVVDHSSSVEREYWILKQLEGGVGIPRTLWFSRESVYHALVLELLGPSLHQLFLANNQRFSLLNVVNLGVQLLSRLEYIHSHNYIHGDVKPQNILVGLGNLRHTAFIIDFGITKILSGTPAFASINNHLGVEPGRRDDLESLTYMLIYFLRGSLPWLTSDNEKLSNSTILKCKARATIADICHDIPVEFANILIYTCSLAFAEDPDYDHLRSLLNGLHATLPAPATCMLDFSQPDGPAIPPPLSPDQCCVAEAMSPCPPKVVRRSTCV</sequence>
<dbReference type="InterPro" id="IPR017441">
    <property type="entry name" value="Protein_kinase_ATP_BS"/>
</dbReference>
<dbReference type="RefSeq" id="XP_041292738.1">
    <property type="nucleotide sequence ID" value="XM_041441510.1"/>
</dbReference>
<dbReference type="Gene3D" id="1.10.510.10">
    <property type="entry name" value="Transferase(Phosphotransferase) domain 1"/>
    <property type="match status" value="1"/>
</dbReference>
<dbReference type="EMBL" id="JABBWM010000028">
    <property type="protein sequence ID" value="KAG2108219.1"/>
    <property type="molecule type" value="Genomic_DNA"/>
</dbReference>
<evidence type="ECO:0000256" key="5">
    <source>
        <dbReference type="RuleBase" id="RU000304"/>
    </source>
</evidence>
<dbReference type="Pfam" id="PF00069">
    <property type="entry name" value="Pkinase"/>
    <property type="match status" value="1"/>
</dbReference>
<evidence type="ECO:0000256" key="2">
    <source>
        <dbReference type="ARBA" id="ARBA00022741"/>
    </source>
</evidence>
<reference evidence="7" key="1">
    <citation type="journal article" date="2020" name="New Phytol.">
        <title>Comparative genomics reveals dynamic genome evolution in host specialist ectomycorrhizal fungi.</title>
        <authorList>
            <person name="Lofgren L.A."/>
            <person name="Nguyen N.H."/>
            <person name="Vilgalys R."/>
            <person name="Ruytinx J."/>
            <person name="Liao H.L."/>
            <person name="Branco S."/>
            <person name="Kuo A."/>
            <person name="LaButti K."/>
            <person name="Lipzen A."/>
            <person name="Andreopoulos W."/>
            <person name="Pangilinan J."/>
            <person name="Riley R."/>
            <person name="Hundley H."/>
            <person name="Na H."/>
            <person name="Barry K."/>
            <person name="Grigoriev I.V."/>
            <person name="Stajich J.E."/>
            <person name="Kennedy P.G."/>
        </authorList>
    </citation>
    <scope>NUCLEOTIDE SEQUENCE</scope>
    <source>
        <strain evidence="7">FC423</strain>
    </source>
</reference>
<keyword evidence="8" id="KW-1185">Reference proteome</keyword>
<keyword evidence="7" id="KW-0808">Transferase</keyword>
<comment type="similarity">
    <text evidence="5">Belongs to the protein kinase superfamily.</text>
</comment>
<dbReference type="InterPro" id="IPR008271">
    <property type="entry name" value="Ser/Thr_kinase_AS"/>
</dbReference>
<accession>A0A9P7JUB0</accession>
<keyword evidence="7" id="KW-0418">Kinase</keyword>
<dbReference type="InterPro" id="IPR000719">
    <property type="entry name" value="Prot_kinase_dom"/>
</dbReference>
<evidence type="ECO:0000259" key="6">
    <source>
        <dbReference type="PROSITE" id="PS50011"/>
    </source>
</evidence>
<keyword evidence="2 4" id="KW-0547">Nucleotide-binding</keyword>
<name>A0A9P7JUB0_9AGAM</name>
<dbReference type="SMART" id="SM00220">
    <property type="entry name" value="S_TKc"/>
    <property type="match status" value="1"/>
</dbReference>
<dbReference type="CDD" id="cd14016">
    <property type="entry name" value="STKc_CK1"/>
    <property type="match status" value="1"/>
</dbReference>
<organism evidence="7 8">
    <name type="scientific">Suillus discolor</name>
    <dbReference type="NCBI Taxonomy" id="1912936"/>
    <lineage>
        <taxon>Eukaryota</taxon>
        <taxon>Fungi</taxon>
        <taxon>Dikarya</taxon>
        <taxon>Basidiomycota</taxon>
        <taxon>Agaricomycotina</taxon>
        <taxon>Agaricomycetes</taxon>
        <taxon>Agaricomycetidae</taxon>
        <taxon>Boletales</taxon>
        <taxon>Suillineae</taxon>
        <taxon>Suillaceae</taxon>
        <taxon>Suillus</taxon>
    </lineage>
</organism>
<dbReference type="SUPFAM" id="SSF56112">
    <property type="entry name" value="Protein kinase-like (PK-like)"/>
    <property type="match status" value="1"/>
</dbReference>
<evidence type="ECO:0000313" key="8">
    <source>
        <dbReference type="Proteomes" id="UP000823399"/>
    </source>
</evidence>
<keyword evidence="3 4" id="KW-0067">ATP-binding</keyword>
<dbReference type="PROSITE" id="PS00108">
    <property type="entry name" value="PROTEIN_KINASE_ST"/>
    <property type="match status" value="1"/>
</dbReference>
<protein>
    <recommendedName>
        <fullName evidence="1">non-specific serine/threonine protein kinase</fullName>
        <ecNumber evidence="1">2.7.11.1</ecNumber>
    </recommendedName>
</protein>
<feature type="domain" description="Protein kinase" evidence="6">
    <location>
        <begin position="37"/>
        <end position="289"/>
    </location>
</feature>
<evidence type="ECO:0000256" key="1">
    <source>
        <dbReference type="ARBA" id="ARBA00012513"/>
    </source>
</evidence>
<dbReference type="Proteomes" id="UP000823399">
    <property type="component" value="Unassembled WGS sequence"/>
</dbReference>
<dbReference type="GO" id="GO:0004674">
    <property type="term" value="F:protein serine/threonine kinase activity"/>
    <property type="evidence" value="ECO:0007669"/>
    <property type="project" value="UniProtKB-KW"/>
</dbReference>
<gene>
    <name evidence="7" type="ORF">F5147DRAFT_773800</name>
</gene>
<dbReference type="AlphaFoldDB" id="A0A9P7JUB0"/>
<keyword evidence="5" id="KW-0723">Serine/threonine-protein kinase</keyword>
<dbReference type="PROSITE" id="PS50011">
    <property type="entry name" value="PROTEIN_KINASE_DOM"/>
    <property type="match status" value="1"/>
</dbReference>
<dbReference type="PANTHER" id="PTHR11909">
    <property type="entry name" value="CASEIN KINASE-RELATED"/>
    <property type="match status" value="1"/>
</dbReference>
<evidence type="ECO:0000256" key="4">
    <source>
        <dbReference type="PROSITE-ProRule" id="PRU10141"/>
    </source>
</evidence>
<dbReference type="GeneID" id="64703769"/>
<dbReference type="OrthoDB" id="1932208at2759"/>
<evidence type="ECO:0000256" key="3">
    <source>
        <dbReference type="ARBA" id="ARBA00022840"/>
    </source>
</evidence>
<proteinExistence type="inferred from homology"/>
<dbReference type="PROSITE" id="PS00107">
    <property type="entry name" value="PROTEIN_KINASE_ATP"/>
    <property type="match status" value="1"/>
</dbReference>
<dbReference type="EC" id="2.7.11.1" evidence="1"/>
<dbReference type="GO" id="GO:0005524">
    <property type="term" value="F:ATP binding"/>
    <property type="evidence" value="ECO:0007669"/>
    <property type="project" value="UniProtKB-UniRule"/>
</dbReference>
<dbReference type="InterPro" id="IPR011009">
    <property type="entry name" value="Kinase-like_dom_sf"/>
</dbReference>